<dbReference type="InterPro" id="IPR053028">
    <property type="entry name" value="Spo0E-like_phosphatase"/>
</dbReference>
<dbReference type="Pfam" id="PF09388">
    <property type="entry name" value="SpoOE-like"/>
    <property type="match status" value="1"/>
</dbReference>
<evidence type="ECO:0000313" key="1">
    <source>
        <dbReference type="EMBL" id="QIZ08355.1"/>
    </source>
</evidence>
<reference evidence="1 2" key="1">
    <citation type="submission" date="2020-04" db="EMBL/GenBank/DDBJ databases">
        <title>Genome-Wide Identification of 5-Methylcytosine Sites in Bacterial Genomes By High-Throughput Sequencing of MspJI Restriction Fragments.</title>
        <authorList>
            <person name="Wu V."/>
        </authorList>
    </citation>
    <scope>NUCLEOTIDE SEQUENCE [LARGE SCALE GENOMIC DNA]</scope>
    <source>
        <strain evidence="1 2">S2</strain>
    </source>
</reference>
<dbReference type="EMBL" id="CP051128">
    <property type="protein sequence ID" value="QIZ08355.1"/>
    <property type="molecule type" value="Genomic_DNA"/>
</dbReference>
<dbReference type="GO" id="GO:0043937">
    <property type="term" value="P:regulation of sporulation"/>
    <property type="evidence" value="ECO:0007669"/>
    <property type="project" value="InterPro"/>
</dbReference>
<dbReference type="SUPFAM" id="SSF140500">
    <property type="entry name" value="BAS1536-like"/>
    <property type="match status" value="1"/>
</dbReference>
<protein>
    <submittedName>
        <fullName evidence="1">Aspartyl-phosphate phosphatase Spo0E family protein</fullName>
    </submittedName>
</protein>
<dbReference type="InterPro" id="IPR037208">
    <property type="entry name" value="Spo0E-like_sf"/>
</dbReference>
<reference evidence="1 2" key="2">
    <citation type="submission" date="2020-04" db="EMBL/GenBank/DDBJ databases">
        <authorList>
            <person name="Fomenkov A."/>
            <person name="Anton B.P."/>
            <person name="Roberts R.J."/>
        </authorList>
    </citation>
    <scope>NUCLEOTIDE SEQUENCE [LARGE SCALE GENOMIC DNA]</scope>
    <source>
        <strain evidence="1 2">S2</strain>
    </source>
</reference>
<dbReference type="Proteomes" id="UP000501868">
    <property type="component" value="Chromosome"/>
</dbReference>
<dbReference type="AlphaFoldDB" id="A0A6H1P4G6"/>
<dbReference type="InterPro" id="IPR018540">
    <property type="entry name" value="Spo0E-like"/>
</dbReference>
<dbReference type="GO" id="GO:0046983">
    <property type="term" value="F:protein dimerization activity"/>
    <property type="evidence" value="ECO:0007669"/>
    <property type="project" value="InterPro"/>
</dbReference>
<organism evidence="1 2">
    <name type="scientific">Priestia megaterium</name>
    <name type="common">Bacillus megaterium</name>
    <dbReference type="NCBI Taxonomy" id="1404"/>
    <lineage>
        <taxon>Bacteria</taxon>
        <taxon>Bacillati</taxon>
        <taxon>Bacillota</taxon>
        <taxon>Bacilli</taxon>
        <taxon>Bacillales</taxon>
        <taxon>Bacillaceae</taxon>
        <taxon>Priestia</taxon>
    </lineage>
</organism>
<dbReference type="PANTHER" id="PTHR41263">
    <property type="entry name" value="ASPARTYL-PHOSPHATE PHOSPHATASE YISI"/>
    <property type="match status" value="1"/>
</dbReference>
<proteinExistence type="predicted"/>
<sequence length="59" mass="6931">MMVIEIEELEDRINQMRKILILIAEKTGLNSDDTLCCSRKLDELITMYQKSKNQQNTEV</sequence>
<name>A0A6H1P4G6_PRIMG</name>
<dbReference type="PANTHER" id="PTHR41263:SF1">
    <property type="entry name" value="ASPARTYL-PHOSPHATE PHOSPHATASE YISI"/>
    <property type="match status" value="1"/>
</dbReference>
<gene>
    <name evidence="1" type="ORF">HFZ78_17840</name>
</gene>
<dbReference type="Gene3D" id="4.10.280.10">
    <property type="entry name" value="Helix-loop-helix DNA-binding domain"/>
    <property type="match status" value="1"/>
</dbReference>
<evidence type="ECO:0000313" key="2">
    <source>
        <dbReference type="Proteomes" id="UP000501868"/>
    </source>
</evidence>
<dbReference type="InterPro" id="IPR036638">
    <property type="entry name" value="HLH_DNA-bd_sf"/>
</dbReference>
<accession>A0A6H1P4G6</accession>